<feature type="binding site" evidence="6">
    <location>
        <position position="222"/>
    </location>
    <ligand>
        <name>FAD</name>
        <dbReference type="ChEBI" id="CHEBI:57692"/>
    </ligand>
</feature>
<evidence type="ECO:0000256" key="3">
    <source>
        <dbReference type="ARBA" id="ARBA00022630"/>
    </source>
</evidence>
<dbReference type="GO" id="GO:0050660">
    <property type="term" value="F:flavin adenine dinucleotide binding"/>
    <property type="evidence" value="ECO:0007669"/>
    <property type="project" value="InterPro"/>
</dbReference>
<evidence type="ECO:0000256" key="6">
    <source>
        <dbReference type="PIRSR" id="PIRSR000089-1"/>
    </source>
</evidence>
<organism evidence="8">
    <name type="scientific">Proteinivorax tanatarense</name>
    <dbReference type="NCBI Taxonomy" id="1260629"/>
    <lineage>
        <taxon>Bacteria</taxon>
        <taxon>Bacillati</taxon>
        <taxon>Bacillota</taxon>
        <taxon>Clostridia</taxon>
        <taxon>Eubacteriales</taxon>
        <taxon>Proteinivoracaceae</taxon>
        <taxon>Proteinivorax</taxon>
    </lineage>
</organism>
<reference evidence="8" key="1">
    <citation type="journal article" date="2013" name="Extremophiles">
        <title>Proteinivorax tanatarense gen. nov., sp. nov., an anaerobic, haloalkaliphilic, proteolytic bacterium isolated from a decaying algal bloom, and proposal of Proteinivoraceae fam. nov.</title>
        <authorList>
            <person name="Kevbrin V."/>
            <person name="Boltyanskaya Y."/>
            <person name="Zhilina T."/>
            <person name="Kolganova T."/>
            <person name="Lavrentjeva E."/>
            <person name="Kuznetsov B."/>
        </authorList>
    </citation>
    <scope>NUCLEOTIDE SEQUENCE</scope>
    <source>
        <strain evidence="8">Z-910T</strain>
    </source>
</reference>
<feature type="binding site" evidence="6">
    <location>
        <begin position="247"/>
        <end position="248"/>
    </location>
    <ligand>
        <name>FAD</name>
        <dbReference type="ChEBI" id="CHEBI:57692"/>
    </ligand>
</feature>
<feature type="domain" description="Electron transfer flavoprotein alpha/beta-subunit N-terminal" evidence="7">
    <location>
        <begin position="9"/>
        <end position="198"/>
    </location>
</feature>
<feature type="binding site" evidence="6">
    <location>
        <position position="299"/>
    </location>
    <ligand>
        <name>FAD</name>
        <dbReference type="ChEBI" id="CHEBI:57692"/>
    </ligand>
</feature>
<dbReference type="SMART" id="SM00893">
    <property type="entry name" value="ETF"/>
    <property type="match status" value="1"/>
</dbReference>
<evidence type="ECO:0000313" key="8">
    <source>
        <dbReference type="EMBL" id="XBX75568.1"/>
    </source>
</evidence>
<evidence type="ECO:0000259" key="7">
    <source>
        <dbReference type="SMART" id="SM00893"/>
    </source>
</evidence>
<evidence type="ECO:0000256" key="4">
    <source>
        <dbReference type="ARBA" id="ARBA00022827"/>
    </source>
</evidence>
<evidence type="ECO:0000256" key="1">
    <source>
        <dbReference type="ARBA" id="ARBA00005817"/>
    </source>
</evidence>
<dbReference type="PANTHER" id="PTHR43153:SF1">
    <property type="entry name" value="ELECTRON TRANSFER FLAVOPROTEIN SUBUNIT ALPHA, MITOCHONDRIAL"/>
    <property type="match status" value="1"/>
</dbReference>
<dbReference type="AlphaFoldDB" id="A0AAU7VP95"/>
<dbReference type="SUPFAM" id="SSF52402">
    <property type="entry name" value="Adenine nucleotide alpha hydrolases-like"/>
    <property type="match status" value="1"/>
</dbReference>
<keyword evidence="3" id="KW-0285">Flavoprotein</keyword>
<feature type="binding site" evidence="6">
    <location>
        <begin position="278"/>
        <end position="285"/>
    </location>
    <ligand>
        <name>FAD</name>
        <dbReference type="ChEBI" id="CHEBI:57692"/>
    </ligand>
</feature>
<dbReference type="InterPro" id="IPR033947">
    <property type="entry name" value="ETF_alpha_N"/>
</dbReference>
<accession>A0AAU7VP95</accession>
<dbReference type="GO" id="GO:0033539">
    <property type="term" value="P:fatty acid beta-oxidation using acyl-CoA dehydrogenase"/>
    <property type="evidence" value="ECO:0007669"/>
    <property type="project" value="TreeGrafter"/>
</dbReference>
<sequence length="331" mass="35909">MQLEEFKNVMVFIEQREGEIQKVSFELLGKGRELADKLGVKLKGVIVGNKVNKLAEDVIAYGADEAIVVDNELLDIYATNPYTKALSEVINGEKPEIFLIGATTIGRDIAPRVAARVETGLTADCTSLEIDDESNDLLMTRPAFGGNLMATIICPEHRPQMSSVRPGVIPMPSRVDGKKGDITPWEVTLTDEDMDIEIIEIVKEEKEKVNIEDANVLVSGGRGLGSKKNFEELEKLAQILDGEVSASRGVVDAGWVDAARQVGQTGKTVRPNLYIACGISGAIQHVAGMEESDFIIAINKNPKAAIFERADIGIVGDVNKILPALINELDK</sequence>
<dbReference type="EMBL" id="CP158367">
    <property type="protein sequence ID" value="XBX75568.1"/>
    <property type="molecule type" value="Genomic_DNA"/>
</dbReference>
<dbReference type="Gene3D" id="3.40.50.1220">
    <property type="entry name" value="TPP-binding domain"/>
    <property type="match status" value="1"/>
</dbReference>
<dbReference type="InterPro" id="IPR014731">
    <property type="entry name" value="ETF_asu_C"/>
</dbReference>
<dbReference type="PANTHER" id="PTHR43153">
    <property type="entry name" value="ELECTRON TRANSFER FLAVOPROTEIN ALPHA"/>
    <property type="match status" value="1"/>
</dbReference>
<proteinExistence type="inferred from homology"/>
<dbReference type="InterPro" id="IPR014730">
    <property type="entry name" value="ETF_a/b_N"/>
</dbReference>
<dbReference type="InterPro" id="IPR018206">
    <property type="entry name" value="ETF_asu_C_CS"/>
</dbReference>
<keyword evidence="4 6" id="KW-0274">FAD</keyword>
<dbReference type="SUPFAM" id="SSF52467">
    <property type="entry name" value="DHS-like NAD/FAD-binding domain"/>
    <property type="match status" value="1"/>
</dbReference>
<dbReference type="CDD" id="cd01715">
    <property type="entry name" value="ETF_alpha"/>
    <property type="match status" value="1"/>
</dbReference>
<dbReference type="InterPro" id="IPR001308">
    <property type="entry name" value="ETF_a/FixB"/>
</dbReference>
<dbReference type="InterPro" id="IPR014729">
    <property type="entry name" value="Rossmann-like_a/b/a_fold"/>
</dbReference>
<comment type="cofactor">
    <cofactor evidence="6">
        <name>FAD</name>
        <dbReference type="ChEBI" id="CHEBI:57692"/>
    </cofactor>
    <text evidence="6">Binds 1 FAD per dimer.</text>
</comment>
<dbReference type="PIRSF" id="PIRSF000089">
    <property type="entry name" value="Electra_flavoP_a"/>
    <property type="match status" value="1"/>
</dbReference>
<comment type="similarity">
    <text evidence="1">Belongs to the ETF alpha-subunit/FixB family.</text>
</comment>
<dbReference type="Pfam" id="PF00766">
    <property type="entry name" value="ETF_alpha"/>
    <property type="match status" value="1"/>
</dbReference>
<evidence type="ECO:0000256" key="2">
    <source>
        <dbReference type="ARBA" id="ARBA00022448"/>
    </source>
</evidence>
<feature type="binding site" evidence="6">
    <location>
        <begin position="261"/>
        <end position="265"/>
    </location>
    <ligand>
        <name>FAD</name>
        <dbReference type="ChEBI" id="CHEBI:57692"/>
    </ligand>
</feature>
<reference evidence="8" key="2">
    <citation type="submission" date="2024-06" db="EMBL/GenBank/DDBJ databases">
        <authorList>
            <person name="Petrova K.O."/>
            <person name="Toshchakov S.V."/>
            <person name="Boltjanskaja Y.V."/>
            <person name="Kevbrin V."/>
        </authorList>
    </citation>
    <scope>NUCLEOTIDE SEQUENCE</scope>
    <source>
        <strain evidence="8">Z-910T</strain>
    </source>
</reference>
<dbReference type="Gene3D" id="3.40.50.620">
    <property type="entry name" value="HUPs"/>
    <property type="match status" value="1"/>
</dbReference>
<gene>
    <name evidence="8" type="ORF">PRVXT_000707</name>
</gene>
<dbReference type="Pfam" id="PF01012">
    <property type="entry name" value="ETF"/>
    <property type="match status" value="1"/>
</dbReference>
<keyword evidence="5" id="KW-0249">Electron transport</keyword>
<name>A0AAU7VP95_9FIRM</name>
<dbReference type="PROSITE" id="PS00696">
    <property type="entry name" value="ETF_ALPHA"/>
    <property type="match status" value="1"/>
</dbReference>
<dbReference type="RefSeq" id="WP_350344312.1">
    <property type="nucleotide sequence ID" value="NZ_CP158367.1"/>
</dbReference>
<dbReference type="GO" id="GO:0009055">
    <property type="term" value="F:electron transfer activity"/>
    <property type="evidence" value="ECO:0007669"/>
    <property type="project" value="InterPro"/>
</dbReference>
<protein>
    <submittedName>
        <fullName evidence="8">Electron transfer flavoprotein subunit alpha/FixB family protein</fullName>
    </submittedName>
</protein>
<dbReference type="InterPro" id="IPR029035">
    <property type="entry name" value="DHS-like_NAD/FAD-binding_dom"/>
</dbReference>
<keyword evidence="2" id="KW-0813">Transport</keyword>
<evidence type="ECO:0000256" key="5">
    <source>
        <dbReference type="ARBA" id="ARBA00022982"/>
    </source>
</evidence>